<keyword evidence="1" id="KW-0812">Transmembrane</keyword>
<dbReference type="Proteomes" id="UP001235547">
    <property type="component" value="Chromosome 1"/>
</dbReference>
<evidence type="ECO:0000313" key="3">
    <source>
        <dbReference type="Proteomes" id="UP001235547"/>
    </source>
</evidence>
<name>A0ABY8D6B9_9HYPH</name>
<gene>
    <name evidence="2" type="ORF">PYH38_004367</name>
</gene>
<keyword evidence="1" id="KW-1133">Transmembrane helix</keyword>
<reference evidence="2 3" key="1">
    <citation type="submission" date="2023-03" db="EMBL/GenBank/DDBJ databases">
        <authorList>
            <person name="Kaur S."/>
            <person name="Espinosa-Saiz D."/>
            <person name="Velazquez E."/>
            <person name="Menendez E."/>
            <person name="diCenzo G.C."/>
        </authorList>
    </citation>
    <scope>NUCLEOTIDE SEQUENCE [LARGE SCALE GENOMIC DNA]</scope>
    <source>
        <strain evidence="2 3">LMG 27395</strain>
    </source>
</reference>
<proteinExistence type="predicted"/>
<evidence type="ECO:0000256" key="1">
    <source>
        <dbReference type="SAM" id="Phobius"/>
    </source>
</evidence>
<feature type="transmembrane region" description="Helical" evidence="1">
    <location>
        <begin position="50"/>
        <end position="71"/>
    </location>
</feature>
<protein>
    <submittedName>
        <fullName evidence="2">Uncharacterized protein</fullName>
    </submittedName>
</protein>
<keyword evidence="3" id="KW-1185">Reference proteome</keyword>
<accession>A0ABY8D6B9</accession>
<evidence type="ECO:0000313" key="2">
    <source>
        <dbReference type="EMBL" id="WEX85262.1"/>
    </source>
</evidence>
<dbReference type="RefSeq" id="WP_280736173.1">
    <property type="nucleotide sequence ID" value="NZ_CP120368.1"/>
</dbReference>
<keyword evidence="1" id="KW-0472">Membrane</keyword>
<organism evidence="2 3">
    <name type="scientific">Sinorhizobium numidicum</name>
    <dbReference type="NCBI Taxonomy" id="680248"/>
    <lineage>
        <taxon>Bacteria</taxon>
        <taxon>Pseudomonadati</taxon>
        <taxon>Pseudomonadota</taxon>
        <taxon>Alphaproteobacteria</taxon>
        <taxon>Hyphomicrobiales</taxon>
        <taxon>Rhizobiaceae</taxon>
        <taxon>Sinorhizobium/Ensifer group</taxon>
        <taxon>Sinorhizobium</taxon>
    </lineage>
</organism>
<sequence>MLLELDTILPYFDIAHLHILQYARAEMRASELLGPRVFGEIMDNTIQKSCWGVTIRAVAGFAGVLVLAHLFGGF</sequence>
<dbReference type="EMBL" id="CP120371">
    <property type="protein sequence ID" value="WEX85262.1"/>
    <property type="molecule type" value="Genomic_DNA"/>
</dbReference>